<protein>
    <submittedName>
        <fullName evidence="1">Uncharacterized protein</fullName>
    </submittedName>
</protein>
<keyword evidence="2" id="KW-1185">Reference proteome</keyword>
<proteinExistence type="predicted"/>
<reference evidence="1" key="2">
    <citation type="submission" date="2021-08" db="EMBL/GenBank/DDBJ databases">
        <authorList>
            <person name="Tani A."/>
            <person name="Ola A."/>
            <person name="Ogura Y."/>
            <person name="Katsura K."/>
            <person name="Hayashi T."/>
        </authorList>
    </citation>
    <scope>NUCLEOTIDE SEQUENCE</scope>
    <source>
        <strain evidence="1">NBRC 103626</strain>
    </source>
</reference>
<reference evidence="1" key="1">
    <citation type="journal article" date="2016" name="Front. Microbiol.">
        <title>Genome Sequence of the Piezophilic, Mesophilic Sulfate-Reducing Bacterium Desulfovibrio indicus J2T.</title>
        <authorList>
            <person name="Cao J."/>
            <person name="Maignien L."/>
            <person name="Shao Z."/>
            <person name="Alain K."/>
            <person name="Jebbar M."/>
        </authorList>
    </citation>
    <scope>NUCLEOTIDE SEQUENCE</scope>
    <source>
        <strain evidence="1">NBRC 103626</strain>
    </source>
</reference>
<organism evidence="1 2">
    <name type="scientific">Methylobacterium gregans</name>
    <dbReference type="NCBI Taxonomy" id="374424"/>
    <lineage>
        <taxon>Bacteria</taxon>
        <taxon>Pseudomonadati</taxon>
        <taxon>Pseudomonadota</taxon>
        <taxon>Alphaproteobacteria</taxon>
        <taxon>Hyphomicrobiales</taxon>
        <taxon>Methylobacteriaceae</taxon>
        <taxon>Methylobacterium</taxon>
    </lineage>
</organism>
<evidence type="ECO:0000313" key="1">
    <source>
        <dbReference type="EMBL" id="GJD77975.1"/>
    </source>
</evidence>
<comment type="caution">
    <text evidence="1">The sequence shown here is derived from an EMBL/GenBank/DDBJ whole genome shotgun (WGS) entry which is preliminary data.</text>
</comment>
<dbReference type="AlphaFoldDB" id="A0AA37HM49"/>
<accession>A0AA37HM49</accession>
<dbReference type="EMBL" id="BPQM01000026">
    <property type="protein sequence ID" value="GJD77975.1"/>
    <property type="molecule type" value="Genomic_DNA"/>
</dbReference>
<dbReference type="RefSeq" id="WP_283206256.1">
    <property type="nucleotide sequence ID" value="NZ_BPQM01000026.1"/>
</dbReference>
<dbReference type="Proteomes" id="UP001055108">
    <property type="component" value="Unassembled WGS sequence"/>
</dbReference>
<name>A0AA37HM49_9HYPH</name>
<gene>
    <name evidence="1" type="ORF">NBEOAGPD_1187</name>
</gene>
<evidence type="ECO:0000313" key="2">
    <source>
        <dbReference type="Proteomes" id="UP001055108"/>
    </source>
</evidence>
<sequence>MRGIVIGLFIMVPFYAAAWAYASGAASRGALPVLHLGGQP</sequence>